<dbReference type="SUPFAM" id="SSF55729">
    <property type="entry name" value="Acyl-CoA N-acyltransferases (Nat)"/>
    <property type="match status" value="1"/>
</dbReference>
<reference evidence="1 2" key="1">
    <citation type="submission" date="2022-06" db="EMBL/GenBank/DDBJ databases">
        <title>Isolation of gut microbiota from human fecal samples.</title>
        <authorList>
            <person name="Pamer E.G."/>
            <person name="Barat B."/>
            <person name="Waligurski E."/>
            <person name="Medina S."/>
            <person name="Paddock L."/>
            <person name="Mostad J."/>
        </authorList>
    </citation>
    <scope>NUCLEOTIDE SEQUENCE [LARGE SCALE GENOMIC DNA]</scope>
    <source>
        <strain evidence="1 2">DFI.6.1</strain>
    </source>
</reference>
<proteinExistence type="predicted"/>
<dbReference type="EMBL" id="JANGCH010000012">
    <property type="protein sequence ID" value="MCQ5122321.1"/>
    <property type="molecule type" value="Genomic_DNA"/>
</dbReference>
<comment type="caution">
    <text evidence="1">The sequence shown here is derived from an EMBL/GenBank/DDBJ whole genome shotgun (WGS) entry which is preliminary data.</text>
</comment>
<protein>
    <submittedName>
        <fullName evidence="1">GNAT family N-acetyltransferase</fullName>
    </submittedName>
</protein>
<keyword evidence="2" id="KW-1185">Reference proteome</keyword>
<dbReference type="InterPro" id="IPR016181">
    <property type="entry name" value="Acyl_CoA_acyltransferase"/>
</dbReference>
<sequence>MKLVIRRMKPEDAADIQALNTQLGYSYPADKIAARINFLLYSSSDVMLAAEADGTVIAYAHATRYETLYADKMANILAFVIKEGIEESEAISQQLYDEFEKQIRSFGFMGMRMIADTSRIITREFFVKNGFDSKRDLKHFIKWF</sequence>
<evidence type="ECO:0000313" key="1">
    <source>
        <dbReference type="EMBL" id="MCQ5122321.1"/>
    </source>
</evidence>
<dbReference type="Proteomes" id="UP001524435">
    <property type="component" value="Unassembled WGS sequence"/>
</dbReference>
<name>A0ABT1SM80_9FIRM</name>
<organism evidence="1 2">
    <name type="scientific">Massilicoli timonensis</name>
    <dbReference type="NCBI Taxonomy" id="2015901"/>
    <lineage>
        <taxon>Bacteria</taxon>
        <taxon>Bacillati</taxon>
        <taxon>Bacillota</taxon>
        <taxon>Erysipelotrichia</taxon>
        <taxon>Erysipelotrichales</taxon>
        <taxon>Erysipelotrichaceae</taxon>
        <taxon>Massilicoli</taxon>
    </lineage>
</organism>
<evidence type="ECO:0000313" key="2">
    <source>
        <dbReference type="Proteomes" id="UP001524435"/>
    </source>
</evidence>
<dbReference type="Gene3D" id="3.40.630.30">
    <property type="match status" value="1"/>
</dbReference>
<dbReference type="RefSeq" id="WP_102268459.1">
    <property type="nucleotide sequence ID" value="NZ_CALVCM010000045.1"/>
</dbReference>
<accession>A0ABT1SM80</accession>
<gene>
    <name evidence="1" type="ORF">NE663_08625</name>
</gene>